<dbReference type="OrthoDB" id="6529964at2"/>
<dbReference type="GO" id="GO:0030976">
    <property type="term" value="F:thiamine pyrophosphate binding"/>
    <property type="evidence" value="ECO:0007669"/>
    <property type="project" value="TreeGrafter"/>
</dbReference>
<evidence type="ECO:0000313" key="3">
    <source>
        <dbReference type="EMBL" id="PWC28346.1"/>
    </source>
</evidence>
<dbReference type="GO" id="GO:0030975">
    <property type="term" value="F:thiamine binding"/>
    <property type="evidence" value="ECO:0007669"/>
    <property type="project" value="TreeGrafter"/>
</dbReference>
<dbReference type="AlphaFoldDB" id="A0A2U1V374"/>
<reference evidence="4" key="1">
    <citation type="submission" date="2017-10" db="EMBL/GenBank/DDBJ databases">
        <authorList>
            <person name="Toshchakov S.V."/>
            <person name="Goeva M.A."/>
        </authorList>
    </citation>
    <scope>NUCLEOTIDE SEQUENCE [LARGE SCALE GENOMIC DNA]</scope>
    <source>
        <strain evidence="4">JR1/69-1-13</strain>
    </source>
</reference>
<dbReference type="PANTHER" id="PTHR30006">
    <property type="entry name" value="THIAMINE-BINDING PERIPLASMIC PROTEIN-RELATED"/>
    <property type="match status" value="1"/>
</dbReference>
<evidence type="ECO:0000256" key="1">
    <source>
        <dbReference type="ARBA" id="ARBA00022729"/>
    </source>
</evidence>
<organism evidence="3 4">
    <name type="scientific">Teichococcus aestuarii</name>
    <dbReference type="NCBI Taxonomy" id="568898"/>
    <lineage>
        <taxon>Bacteria</taxon>
        <taxon>Pseudomonadati</taxon>
        <taxon>Pseudomonadota</taxon>
        <taxon>Alphaproteobacteria</taxon>
        <taxon>Acetobacterales</taxon>
        <taxon>Roseomonadaceae</taxon>
        <taxon>Roseomonas</taxon>
    </lineage>
</organism>
<evidence type="ECO:0000256" key="2">
    <source>
        <dbReference type="SAM" id="SignalP"/>
    </source>
</evidence>
<proteinExistence type="predicted"/>
<dbReference type="PROSITE" id="PS51318">
    <property type="entry name" value="TAT"/>
    <property type="match status" value="1"/>
</dbReference>
<dbReference type="Gene3D" id="3.40.190.10">
    <property type="entry name" value="Periplasmic binding protein-like II"/>
    <property type="match status" value="2"/>
</dbReference>
<gene>
    <name evidence="3" type="ORF">CR165_13775</name>
</gene>
<comment type="caution">
    <text evidence="3">The sequence shown here is derived from an EMBL/GenBank/DDBJ whole genome shotgun (WGS) entry which is preliminary data.</text>
</comment>
<keyword evidence="1 2" id="KW-0732">Signal</keyword>
<dbReference type="Proteomes" id="UP000245048">
    <property type="component" value="Unassembled WGS sequence"/>
</dbReference>
<dbReference type="PANTHER" id="PTHR30006:SF2">
    <property type="entry name" value="ABC TRANSPORTER SUBSTRATE-BINDING PROTEIN"/>
    <property type="match status" value="1"/>
</dbReference>
<sequence length="342" mass="36625">MTTLSRRTLMGAALGTLGAAGLPFRAAQAAGSMTAAVYPGGWDEALRAVLAPALKQAHGVDVAFEPLFAVDQIAKARAARGVAPFDVFVLDPGPRVSGMDLKLFEPFDPARLSNRARLPAGYSDEVGAGVAAQVVGIAYNPKKVARPAGWRDLFKPEFAKHLGLTGFGTTFGTISLIEMAKSVGGSEADMEPLFTELRKILSLVPAVAQPAAMPGLFQQGQIDIMYTNTYTVTLLKSRGVDIEFAVPETGAAAFGTTMHIAKGSRNIDAAYQYIDTMISTPVQAALAAPPYSFVPVNTEVKPGADVPMKSIDDLRSFVTHDWTKINPQRPRWIDRFNREMAK</sequence>
<dbReference type="SUPFAM" id="SSF53850">
    <property type="entry name" value="Periplasmic binding protein-like II"/>
    <property type="match status" value="1"/>
</dbReference>
<name>A0A2U1V374_9PROT</name>
<keyword evidence="4" id="KW-1185">Reference proteome</keyword>
<evidence type="ECO:0000313" key="4">
    <source>
        <dbReference type="Proteomes" id="UP000245048"/>
    </source>
</evidence>
<dbReference type="InterPro" id="IPR006311">
    <property type="entry name" value="TAT_signal"/>
</dbReference>
<dbReference type="EMBL" id="PDOA01000008">
    <property type="protein sequence ID" value="PWC28346.1"/>
    <property type="molecule type" value="Genomic_DNA"/>
</dbReference>
<accession>A0A2U1V374</accession>
<dbReference type="Pfam" id="PF13343">
    <property type="entry name" value="SBP_bac_6"/>
    <property type="match status" value="1"/>
</dbReference>
<dbReference type="RefSeq" id="WP_109517574.1">
    <property type="nucleotide sequence ID" value="NZ_PDOA01000008.1"/>
</dbReference>
<feature type="chain" id="PRO_5015482095" evidence="2">
    <location>
        <begin position="30"/>
        <end position="342"/>
    </location>
</feature>
<protein>
    <submittedName>
        <fullName evidence="3">ABC transporter substrate-binding protein</fullName>
    </submittedName>
</protein>
<feature type="signal peptide" evidence="2">
    <location>
        <begin position="1"/>
        <end position="29"/>
    </location>
</feature>
<dbReference type="GO" id="GO:0030288">
    <property type="term" value="C:outer membrane-bounded periplasmic space"/>
    <property type="evidence" value="ECO:0007669"/>
    <property type="project" value="TreeGrafter"/>
</dbReference>
<dbReference type="GO" id="GO:0015888">
    <property type="term" value="P:thiamine transport"/>
    <property type="evidence" value="ECO:0007669"/>
    <property type="project" value="TreeGrafter"/>
</dbReference>